<feature type="region of interest" description="Disordered" evidence="1">
    <location>
        <begin position="1"/>
        <end position="48"/>
    </location>
</feature>
<feature type="non-terminal residue" evidence="2">
    <location>
        <position position="166"/>
    </location>
</feature>
<organism evidence="2 3">
    <name type="scientific">Brassica campestris</name>
    <name type="common">Field mustard</name>
    <dbReference type="NCBI Taxonomy" id="3711"/>
    <lineage>
        <taxon>Eukaryota</taxon>
        <taxon>Viridiplantae</taxon>
        <taxon>Streptophyta</taxon>
        <taxon>Embryophyta</taxon>
        <taxon>Tracheophyta</taxon>
        <taxon>Spermatophyta</taxon>
        <taxon>Magnoliopsida</taxon>
        <taxon>eudicotyledons</taxon>
        <taxon>Gunneridae</taxon>
        <taxon>Pentapetalae</taxon>
        <taxon>rosids</taxon>
        <taxon>malvids</taxon>
        <taxon>Brassicales</taxon>
        <taxon>Brassicaceae</taxon>
        <taxon>Brassiceae</taxon>
        <taxon>Brassica</taxon>
    </lineage>
</organism>
<accession>A0A8D9DFD9</accession>
<dbReference type="EMBL" id="LS974621">
    <property type="protein sequence ID" value="CAG7876305.1"/>
    <property type="molecule type" value="Genomic_DNA"/>
</dbReference>
<evidence type="ECO:0000256" key="1">
    <source>
        <dbReference type="SAM" id="MobiDB-lite"/>
    </source>
</evidence>
<gene>
    <name evidence="2" type="ORF">BRAPAZ1V2_A05P28260.2</name>
</gene>
<evidence type="ECO:0000313" key="2">
    <source>
        <dbReference type="EMBL" id="CAG7876305.1"/>
    </source>
</evidence>
<name>A0A8D9DFD9_BRACM</name>
<sequence>SKLRDNGCGRAGRATRSYPKRSRTSEANRWSAKSSNQKLNEHSNQLEQSAEKLSQLESENLNLRDENPALNMASNKKGRFRAQVRPMPTLETPNSGTVRISLLWRREEMRLRAIRLRTPRPTTRKIATLSRNPIRKHLMEQRKWSLPWSLTWNKCSPRGSMQCSPW</sequence>
<dbReference type="AlphaFoldDB" id="A0A8D9DFD9"/>
<evidence type="ECO:0008006" key="4">
    <source>
        <dbReference type="Google" id="ProtNLM"/>
    </source>
</evidence>
<proteinExistence type="predicted"/>
<evidence type="ECO:0000313" key="3">
    <source>
        <dbReference type="Proteomes" id="UP000694005"/>
    </source>
</evidence>
<feature type="compositionally biased region" description="Polar residues" evidence="1">
    <location>
        <begin position="25"/>
        <end position="48"/>
    </location>
</feature>
<dbReference type="Gramene" id="A05p28260.2_BraZ1">
    <property type="protein sequence ID" value="A05p28260.2_BraZ1.CDS"/>
    <property type="gene ID" value="A05g28260.2_BraZ1"/>
</dbReference>
<protein>
    <recommendedName>
        <fullName evidence="4">BZIP domain-containing protein</fullName>
    </recommendedName>
</protein>
<dbReference type="Proteomes" id="UP000694005">
    <property type="component" value="Chromosome A05"/>
</dbReference>
<reference evidence="2 3" key="1">
    <citation type="submission" date="2021-07" db="EMBL/GenBank/DDBJ databases">
        <authorList>
            <consortium name="Genoscope - CEA"/>
            <person name="William W."/>
        </authorList>
    </citation>
    <scope>NUCLEOTIDE SEQUENCE [LARGE SCALE GENOMIC DNA]</scope>
</reference>